<dbReference type="AlphaFoldDB" id="W6RJG4"/>
<evidence type="ECO:0000313" key="2">
    <source>
        <dbReference type="Proteomes" id="UP000019443"/>
    </source>
</evidence>
<keyword evidence="2" id="KW-1185">Reference proteome</keyword>
<sequence>MSSRSLIKTHPILRLQIAETKELTFQIAETGTLQLCGCTHACQFIIFMERAALTAFTRSKFLALEGGLFRNARKYLSYSRK</sequence>
<geneLocation type="plasmid" evidence="1 2">
    <name>pLPU83c</name>
</geneLocation>
<organism evidence="1 2">
    <name type="scientific">Rhizobium favelukesii</name>
    <dbReference type="NCBI Taxonomy" id="348824"/>
    <lineage>
        <taxon>Bacteria</taxon>
        <taxon>Pseudomonadati</taxon>
        <taxon>Pseudomonadota</taxon>
        <taxon>Alphaproteobacteria</taxon>
        <taxon>Hyphomicrobiales</taxon>
        <taxon>Rhizobiaceae</taxon>
        <taxon>Rhizobium/Agrobacterium group</taxon>
        <taxon>Rhizobium</taxon>
    </lineage>
</organism>
<name>W6RJG4_9HYPH</name>
<proteinExistence type="predicted"/>
<protein>
    <submittedName>
        <fullName evidence="1">Uncharacterized protein</fullName>
    </submittedName>
</protein>
<dbReference type="EMBL" id="HG916854">
    <property type="protein sequence ID" value="CDM61317.1"/>
    <property type="molecule type" value="Genomic_DNA"/>
</dbReference>
<dbReference type="Proteomes" id="UP000019443">
    <property type="component" value="Plasmid pLPU83c"/>
</dbReference>
<evidence type="ECO:0000313" key="1">
    <source>
        <dbReference type="EMBL" id="CDM61317.1"/>
    </source>
</evidence>
<keyword evidence="1" id="KW-0614">Plasmid</keyword>
<dbReference type="HOGENOM" id="CLU_2571483_0_0_5"/>
<reference evidence="1" key="1">
    <citation type="submission" date="2013-11" db="EMBL/GenBank/DDBJ databases">
        <title>Draft genome sequence of the broad-host-range Rhizobium sp. LPU83 strain, a member of the low-genetic diversity Oregon-like Rhizobium sp. group.</title>
        <authorList>
            <person name="Wibberg D."/>
            <person name="Puehler A."/>
            <person name="Schlueter A."/>
        </authorList>
    </citation>
    <scope>NUCLEOTIDE SEQUENCE [LARGE SCALE GENOMIC DNA]</scope>
    <source>
        <strain evidence="1">LPU83</strain>
        <plasmid evidence="1">pLPU83c</plasmid>
    </source>
</reference>
<dbReference type="KEGG" id="rhl:LPU83_pLPU83c_0755"/>
<gene>
    <name evidence="1" type="ORF">LPU83_pLPU83c_0755</name>
</gene>
<accession>W6RJG4</accession>